<dbReference type="RefSeq" id="WP_025227181.1">
    <property type="nucleotide sequence ID" value="NZ_CP007139.1"/>
</dbReference>
<dbReference type="PANTHER" id="PTHR30565">
    <property type="entry name" value="PROTEIN YCIF"/>
    <property type="match status" value="1"/>
</dbReference>
<dbReference type="KEGG" id="fgi:OP10G_0805"/>
<accession>A0A068NKR5</accession>
<keyword evidence="2" id="KW-1185">Reference proteome</keyword>
<evidence type="ECO:0000313" key="1">
    <source>
        <dbReference type="EMBL" id="AIE84173.1"/>
    </source>
</evidence>
<dbReference type="InterPro" id="IPR010287">
    <property type="entry name" value="DUF892_YciF-like"/>
</dbReference>
<dbReference type="Pfam" id="PF05974">
    <property type="entry name" value="DUF892"/>
    <property type="match status" value="1"/>
</dbReference>
<dbReference type="Gene3D" id="1.20.1260.10">
    <property type="match status" value="1"/>
</dbReference>
<evidence type="ECO:0000313" key="2">
    <source>
        <dbReference type="Proteomes" id="UP000027982"/>
    </source>
</evidence>
<organism evidence="1 2">
    <name type="scientific">Fimbriimonas ginsengisoli Gsoil 348</name>
    <dbReference type="NCBI Taxonomy" id="661478"/>
    <lineage>
        <taxon>Bacteria</taxon>
        <taxon>Bacillati</taxon>
        <taxon>Armatimonadota</taxon>
        <taxon>Fimbriimonadia</taxon>
        <taxon>Fimbriimonadales</taxon>
        <taxon>Fimbriimonadaceae</taxon>
        <taxon>Fimbriimonas</taxon>
    </lineage>
</organism>
<dbReference type="InterPro" id="IPR012347">
    <property type="entry name" value="Ferritin-like"/>
</dbReference>
<sequence>MAENAKERLIRYLQDAHAAETGIDDVIKGFIDDTDDPNIKAVFQQHRIETQSQAQRLEARLKALGADPSGGKGFLNMVLARMSEIMHGAHDEYDKNTQNLIKAYSIEHLERGMYESLIAYSSVVGDDVTAALGRQIQAEEEATAQKLFPLIQQYAKTALAGTEGLAGNRIAYTA</sequence>
<dbReference type="PANTHER" id="PTHR30565:SF9">
    <property type="entry name" value="PROTEIN YCIF"/>
    <property type="match status" value="1"/>
</dbReference>
<dbReference type="HOGENOM" id="CLU_1537809_0_0_0"/>
<dbReference type="AlphaFoldDB" id="A0A068NKR5"/>
<dbReference type="STRING" id="661478.OP10G_0805"/>
<dbReference type="eggNOG" id="COG3685">
    <property type="taxonomic scope" value="Bacteria"/>
</dbReference>
<dbReference type="SUPFAM" id="SSF47240">
    <property type="entry name" value="Ferritin-like"/>
    <property type="match status" value="1"/>
</dbReference>
<protein>
    <submittedName>
        <fullName evidence="1">Uncharacterized protein</fullName>
    </submittedName>
</protein>
<dbReference type="OrthoDB" id="7273732at2"/>
<reference evidence="1 2" key="1">
    <citation type="journal article" date="2014" name="PLoS ONE">
        <title>The first complete genome sequence of the class fimbriimonadia in the phylum armatimonadetes.</title>
        <authorList>
            <person name="Hu Z.Y."/>
            <person name="Wang Y.Z."/>
            <person name="Im W.T."/>
            <person name="Wang S.Y."/>
            <person name="Zhao G.P."/>
            <person name="Zheng H.J."/>
            <person name="Quan Z.X."/>
        </authorList>
    </citation>
    <scope>NUCLEOTIDE SEQUENCE [LARGE SCALE GENOMIC DNA]</scope>
    <source>
        <strain evidence="1">Gsoil 348</strain>
    </source>
</reference>
<name>A0A068NKR5_FIMGI</name>
<proteinExistence type="predicted"/>
<dbReference type="EMBL" id="CP007139">
    <property type="protein sequence ID" value="AIE84173.1"/>
    <property type="molecule type" value="Genomic_DNA"/>
</dbReference>
<dbReference type="InterPro" id="IPR009078">
    <property type="entry name" value="Ferritin-like_SF"/>
</dbReference>
<dbReference type="InterPro" id="IPR047114">
    <property type="entry name" value="YciF"/>
</dbReference>
<gene>
    <name evidence="1" type="ORF">OP10G_0805</name>
</gene>
<dbReference type="Proteomes" id="UP000027982">
    <property type="component" value="Chromosome"/>
</dbReference>